<protein>
    <submittedName>
        <fullName evidence="2">Uncharacterized protein</fullName>
    </submittedName>
</protein>
<dbReference type="EMBL" id="JANPWB010000005">
    <property type="protein sequence ID" value="KAJ1187591.1"/>
    <property type="molecule type" value="Genomic_DNA"/>
</dbReference>
<keyword evidence="3" id="KW-1185">Reference proteome</keyword>
<name>A0AAV7UFX7_PLEWA</name>
<evidence type="ECO:0000256" key="1">
    <source>
        <dbReference type="SAM" id="MobiDB-lite"/>
    </source>
</evidence>
<proteinExistence type="predicted"/>
<gene>
    <name evidence="2" type="ORF">NDU88_004366</name>
</gene>
<reference evidence="2" key="1">
    <citation type="journal article" date="2022" name="bioRxiv">
        <title>Sequencing and chromosome-scale assembly of the giantPleurodeles waltlgenome.</title>
        <authorList>
            <person name="Brown T."/>
            <person name="Elewa A."/>
            <person name="Iarovenko S."/>
            <person name="Subramanian E."/>
            <person name="Araus A.J."/>
            <person name="Petzold A."/>
            <person name="Susuki M."/>
            <person name="Suzuki K.-i.T."/>
            <person name="Hayashi T."/>
            <person name="Toyoda A."/>
            <person name="Oliveira C."/>
            <person name="Osipova E."/>
            <person name="Leigh N.D."/>
            <person name="Simon A."/>
            <person name="Yun M.H."/>
        </authorList>
    </citation>
    <scope>NUCLEOTIDE SEQUENCE</scope>
    <source>
        <strain evidence="2">20211129_DDA</strain>
        <tissue evidence="2">Liver</tissue>
    </source>
</reference>
<evidence type="ECO:0000313" key="2">
    <source>
        <dbReference type="EMBL" id="KAJ1187591.1"/>
    </source>
</evidence>
<sequence>MHFSIPSSSPRPPGWISLLCPRAPQGQDHHPISAQPLFLTAGAAALRPTPDDSPLRGLVGTAAAAFGSTDPGREHSQSPLQAARLSPDPGALFSSQASGLVSPLSPTARPGPISAPPRQIFSYSHLRAEVRLTGAAEPQSRPFQVGCLGPGLRDRPTLPRSGSSVPLWPPSAGCLVRAQPVFFPVRLEGRSPFLSRPRWIQGDRRA</sequence>
<evidence type="ECO:0000313" key="3">
    <source>
        <dbReference type="Proteomes" id="UP001066276"/>
    </source>
</evidence>
<accession>A0AAV7UFX7</accession>
<comment type="caution">
    <text evidence="2">The sequence shown here is derived from an EMBL/GenBank/DDBJ whole genome shotgun (WGS) entry which is preliminary data.</text>
</comment>
<organism evidence="2 3">
    <name type="scientific">Pleurodeles waltl</name>
    <name type="common">Iberian ribbed newt</name>
    <dbReference type="NCBI Taxonomy" id="8319"/>
    <lineage>
        <taxon>Eukaryota</taxon>
        <taxon>Metazoa</taxon>
        <taxon>Chordata</taxon>
        <taxon>Craniata</taxon>
        <taxon>Vertebrata</taxon>
        <taxon>Euteleostomi</taxon>
        <taxon>Amphibia</taxon>
        <taxon>Batrachia</taxon>
        <taxon>Caudata</taxon>
        <taxon>Salamandroidea</taxon>
        <taxon>Salamandridae</taxon>
        <taxon>Pleurodelinae</taxon>
        <taxon>Pleurodeles</taxon>
    </lineage>
</organism>
<dbReference type="AlphaFoldDB" id="A0AAV7UFX7"/>
<feature type="region of interest" description="Disordered" evidence="1">
    <location>
        <begin position="66"/>
        <end position="116"/>
    </location>
</feature>
<dbReference type="Proteomes" id="UP001066276">
    <property type="component" value="Chromosome 3_1"/>
</dbReference>
<feature type="region of interest" description="Disordered" evidence="1">
    <location>
        <begin position="1"/>
        <end position="34"/>
    </location>
</feature>